<comment type="caution">
    <text evidence="1">The sequence shown here is derived from an EMBL/GenBank/DDBJ whole genome shotgun (WGS) entry which is preliminary data.</text>
</comment>
<sequence length="373" mass="42758">MKKIKVIHFLGTLAMGGAEKLVVDYALSLDKSRFNVWIICKDSSSNTINEVILKENNIKIIFLGDIIPKKLNKIKPIKVLFKILLLNKIIKTIKPDVIHSHLSSTQMLIFTNCKKIKMFHTIHSEIKAFFNKNNLYKWSLKYLIKYKNITLITLHQRMAEEAKKLFNTKNCIVLRNGIDLNKFKTDIGIRKSKRQELGITEKDFLVGHIGRFGKTKNHKFLLKVFYELNKIQPNSKLLLIGAGPLENDINNRIQKLELENSVIQLGNRADIGELLNAMDAFVLPSLYEGFGLVVLEAQAVGVRTIVSDAVPEDAIVSKNVIKLSLEDSPKKWAKYILEAKPTTDCKEKIKKYDMKVIVKELEKIYIKNLKKEK</sequence>
<protein>
    <submittedName>
        <fullName evidence="1">Uncharacterized protein</fullName>
    </submittedName>
</protein>
<accession>A0ACC8X7L3</accession>
<evidence type="ECO:0000313" key="2">
    <source>
        <dbReference type="Proteomes" id="UP000188605"/>
    </source>
</evidence>
<dbReference type="Proteomes" id="UP000188605">
    <property type="component" value="Unassembled WGS sequence"/>
</dbReference>
<name>A0ACC8X7L3_9FIRM</name>
<gene>
    <name evidence="1" type="ORF">AN396_12020</name>
</gene>
<organism evidence="1 2">
    <name type="scientific">Candidatus Epulonipiscium fishelsonii</name>
    <dbReference type="NCBI Taxonomy" id="77094"/>
    <lineage>
        <taxon>Bacteria</taxon>
        <taxon>Bacillati</taxon>
        <taxon>Bacillota</taxon>
        <taxon>Clostridia</taxon>
        <taxon>Lachnospirales</taxon>
        <taxon>Lachnospiraceae</taxon>
        <taxon>Candidatus Epulonipiscium</taxon>
    </lineage>
</organism>
<reference evidence="1" key="1">
    <citation type="submission" date="2016-08" db="EMBL/GenBank/DDBJ databases">
        <authorList>
            <person name="Ngugi D.K."/>
            <person name="Miyake S."/>
            <person name="Stingl U."/>
        </authorList>
    </citation>
    <scope>NUCLEOTIDE SEQUENCE</scope>
    <source>
        <strain evidence="1">SCG-B11WGA-EpuloA1</strain>
    </source>
</reference>
<evidence type="ECO:0000313" key="1">
    <source>
        <dbReference type="EMBL" id="ONI37876.1"/>
    </source>
</evidence>
<dbReference type="EMBL" id="LJDB01000102">
    <property type="protein sequence ID" value="ONI37876.1"/>
    <property type="molecule type" value="Genomic_DNA"/>
</dbReference>
<keyword evidence="2" id="KW-1185">Reference proteome</keyword>
<proteinExistence type="predicted"/>